<evidence type="ECO:0000313" key="2">
    <source>
        <dbReference type="Proteomes" id="UP000887581"/>
    </source>
</evidence>
<feature type="region of interest" description="Disordered" evidence="1">
    <location>
        <begin position="1"/>
        <end position="23"/>
    </location>
</feature>
<reference evidence="3" key="1">
    <citation type="submission" date="2022-11" db="UniProtKB">
        <authorList>
            <consortium name="WormBaseParasite"/>
        </authorList>
    </citation>
    <scope>IDENTIFICATION</scope>
</reference>
<organism evidence="2 3">
    <name type="scientific">Setaria digitata</name>
    <dbReference type="NCBI Taxonomy" id="48799"/>
    <lineage>
        <taxon>Eukaryota</taxon>
        <taxon>Metazoa</taxon>
        <taxon>Ecdysozoa</taxon>
        <taxon>Nematoda</taxon>
        <taxon>Chromadorea</taxon>
        <taxon>Rhabditida</taxon>
        <taxon>Spirurina</taxon>
        <taxon>Spiruromorpha</taxon>
        <taxon>Filarioidea</taxon>
        <taxon>Setariidae</taxon>
        <taxon>Setaria</taxon>
    </lineage>
</organism>
<evidence type="ECO:0000313" key="3">
    <source>
        <dbReference type="WBParaSite" id="sdigi.contig37.g2517.t1"/>
    </source>
</evidence>
<proteinExistence type="predicted"/>
<dbReference type="Proteomes" id="UP000887581">
    <property type="component" value="Unplaced"/>
</dbReference>
<keyword evidence="2" id="KW-1185">Reference proteome</keyword>
<name>A0A915PYP9_9BILA</name>
<feature type="compositionally biased region" description="Basic and acidic residues" evidence="1">
    <location>
        <begin position="1"/>
        <end position="12"/>
    </location>
</feature>
<protein>
    <submittedName>
        <fullName evidence="3">Uncharacterized protein</fullName>
    </submittedName>
</protein>
<dbReference type="AlphaFoldDB" id="A0A915PYP9"/>
<dbReference type="WBParaSite" id="sdigi.contig37.g2517.t1">
    <property type="protein sequence ID" value="sdigi.contig37.g2517.t1"/>
    <property type="gene ID" value="sdigi.contig37.g2517"/>
</dbReference>
<accession>A0A915PYP9</accession>
<sequence>MPDSDTREENYPRSEATIDGLYNSGPSYSEDIFLNAENSQIRGRHRSRFLSPSQPKIIFNTLLYDATDPARKCTSLSSKKAVTPEVKTIPETKEKGISRESLLDLQHTMKAQMEQALEQRIDVVSVTRESRFHTAIYVYSTIPAGHLSIEQLKAMFTKAPITKRETNETEKDKHRTNLKEEIFVQNNAIKIKRLALFRDLQDGKEDIMNDCLTYSNLCPAEVTSAVQREIYGNVTLRPQSTLNLISAYDGRRCLNGNIRLVENLTIILSSGKEPQPTRNLQHNVEERIVKPKNYKLPVRYAEKVLLGPYRIDISRDAEIGPSEGLSKFMAVGGQQIFEFAEIRRYDCDALLAYICLAPRKTPYNQEQFKKSLLTESCRDASEIATVRSFSPTSSSPGYITKNKAPLPSANSSFKASGGITKDSTIARSIPVASLHSSPKRPWFFGTRPNYTTILRPQLQSSGEILHFKRRVPGQLLYRYQSQSSKPSDKKLKGKMMTTL</sequence>
<evidence type="ECO:0000256" key="1">
    <source>
        <dbReference type="SAM" id="MobiDB-lite"/>
    </source>
</evidence>